<evidence type="ECO:0000256" key="2">
    <source>
        <dbReference type="ARBA" id="ARBA00022801"/>
    </source>
</evidence>
<dbReference type="RefSeq" id="WP_121671372.1">
    <property type="nucleotide sequence ID" value="NZ_BMXM01000002.1"/>
</dbReference>
<dbReference type="InterPro" id="IPR050300">
    <property type="entry name" value="GDXG_lipolytic_enzyme"/>
</dbReference>
<evidence type="ECO:0000256" key="4">
    <source>
        <dbReference type="SAM" id="Phobius"/>
    </source>
</evidence>
<evidence type="ECO:0000256" key="3">
    <source>
        <dbReference type="PROSITE-ProRule" id="PRU10038"/>
    </source>
</evidence>
<sequence length="339" mass="36033">MTRLNGRSRARLSARAVATLAGAMIAGVAIGTVALRTPRPSALLIRRVFEAGARAIVDEMRPHVPDTPLRERLNVPVGGSTVDVFTPAEATGPLPTVIWIHGGAWLSGSTADIRPYLRILAGHGYTTIAPSYSIAPESTYPTPICELNAILADIAVRANELNVDASRIVLAGDSAGAQLASQLVALTTTPDYAGLMDVRPALTPEQLAGAILHCGVYDLRAMAELSGLTQWGFKTALWAYTGTKDWADAVAGATMSTIDFVTRSFPPTLISGGNGDRLTRLQSQPMAAALETAGVEVTGLFWPADHAPALGHGYQFHLDREEARTTLEQTLSFLNRVTR</sequence>
<evidence type="ECO:0000313" key="7">
    <source>
        <dbReference type="Proteomes" id="UP000270299"/>
    </source>
</evidence>
<name>A0A3L7A2J9_9MICO</name>
<dbReference type="Pfam" id="PF20434">
    <property type="entry name" value="BD-FAE"/>
    <property type="match status" value="1"/>
</dbReference>
<dbReference type="InterPro" id="IPR029058">
    <property type="entry name" value="AB_hydrolase_fold"/>
</dbReference>
<keyword evidence="4" id="KW-0812">Transmembrane</keyword>
<comment type="similarity">
    <text evidence="1">Belongs to the 'GDXG' lipolytic enzyme family.</text>
</comment>
<reference evidence="6 7" key="1">
    <citation type="submission" date="2018-10" db="EMBL/GenBank/DDBJ databases">
        <authorList>
            <person name="Li J."/>
        </authorList>
    </citation>
    <scope>NUCLEOTIDE SEQUENCE [LARGE SCALE GENOMIC DNA]</scope>
    <source>
        <strain evidence="6 7">CCTCC AB209002</strain>
    </source>
</reference>
<evidence type="ECO:0000256" key="1">
    <source>
        <dbReference type="ARBA" id="ARBA00010515"/>
    </source>
</evidence>
<dbReference type="PANTHER" id="PTHR48081">
    <property type="entry name" value="AB HYDROLASE SUPERFAMILY PROTEIN C4A8.06C"/>
    <property type="match status" value="1"/>
</dbReference>
<dbReference type="OrthoDB" id="9803828at2"/>
<comment type="caution">
    <text evidence="6">The sequence shown here is derived from an EMBL/GenBank/DDBJ whole genome shotgun (WGS) entry which is preliminary data.</text>
</comment>
<feature type="active site" evidence="3">
    <location>
        <position position="174"/>
    </location>
</feature>
<dbReference type="InterPro" id="IPR033140">
    <property type="entry name" value="Lipase_GDXG_put_SER_AS"/>
</dbReference>
<dbReference type="EMBL" id="RCUV01000001">
    <property type="protein sequence ID" value="RLP73821.1"/>
    <property type="molecule type" value="Genomic_DNA"/>
</dbReference>
<dbReference type="SUPFAM" id="SSF53474">
    <property type="entry name" value="alpha/beta-Hydrolases"/>
    <property type="match status" value="1"/>
</dbReference>
<keyword evidence="2 6" id="KW-0378">Hydrolase</keyword>
<accession>A0A3L7A2J9</accession>
<proteinExistence type="inferred from homology"/>
<keyword evidence="4" id="KW-0472">Membrane</keyword>
<dbReference type="Proteomes" id="UP000270299">
    <property type="component" value="Unassembled WGS sequence"/>
</dbReference>
<feature type="domain" description="BD-FAE-like" evidence="5">
    <location>
        <begin position="83"/>
        <end position="284"/>
    </location>
</feature>
<gene>
    <name evidence="6" type="ORF">D9V29_00540</name>
</gene>
<evidence type="ECO:0000313" key="6">
    <source>
        <dbReference type="EMBL" id="RLP73821.1"/>
    </source>
</evidence>
<dbReference type="InterPro" id="IPR049492">
    <property type="entry name" value="BD-FAE-like_dom"/>
</dbReference>
<keyword evidence="4" id="KW-1133">Transmembrane helix</keyword>
<organism evidence="6 7">
    <name type="scientific">Mycetocola manganoxydans</name>
    <dbReference type="NCBI Taxonomy" id="699879"/>
    <lineage>
        <taxon>Bacteria</taxon>
        <taxon>Bacillati</taxon>
        <taxon>Actinomycetota</taxon>
        <taxon>Actinomycetes</taxon>
        <taxon>Micrococcales</taxon>
        <taxon>Microbacteriaceae</taxon>
        <taxon>Mycetocola</taxon>
    </lineage>
</organism>
<protein>
    <submittedName>
        <fullName evidence="6">Alpha/beta hydrolase</fullName>
    </submittedName>
</protein>
<keyword evidence="7" id="KW-1185">Reference proteome</keyword>
<dbReference type="PROSITE" id="PS01174">
    <property type="entry name" value="LIPASE_GDXG_SER"/>
    <property type="match status" value="1"/>
</dbReference>
<dbReference type="GO" id="GO:0016787">
    <property type="term" value="F:hydrolase activity"/>
    <property type="evidence" value="ECO:0007669"/>
    <property type="project" value="UniProtKB-KW"/>
</dbReference>
<feature type="transmembrane region" description="Helical" evidence="4">
    <location>
        <begin position="12"/>
        <end position="35"/>
    </location>
</feature>
<dbReference type="AlphaFoldDB" id="A0A3L7A2J9"/>
<dbReference type="Gene3D" id="3.40.50.1820">
    <property type="entry name" value="alpha/beta hydrolase"/>
    <property type="match status" value="1"/>
</dbReference>
<evidence type="ECO:0000259" key="5">
    <source>
        <dbReference type="Pfam" id="PF20434"/>
    </source>
</evidence>